<keyword evidence="5" id="KW-0449">Lipoprotein</keyword>
<feature type="domain" description="ABC transporter" evidence="4">
    <location>
        <begin position="17"/>
        <end position="211"/>
    </location>
</feature>
<dbReference type="SUPFAM" id="SSF52540">
    <property type="entry name" value="P-loop containing nucleoside triphosphate hydrolases"/>
    <property type="match status" value="1"/>
</dbReference>
<sequence length="214" mass="22522">MRIAAQSAGAEKGDPELVAEALSHRFGSGPWLFEALDFVLRTNEVYALTGPSGSGKSTLLGILAGWGRPAAGAVRRRNIESVSWVFQNPHGVAGRTAVDHVALPLLARGALHPEARRRARAGLERVGLAHVADAPFRDLSGGEAQRLMLARGLASKPDLLLVDEPTAQLDARTSVSVNEAIASVATEGTIVVVATHDAQTRDACTAVIDLGRTR</sequence>
<comment type="caution">
    <text evidence="5">The sequence shown here is derived from an EMBL/GenBank/DDBJ whole genome shotgun (WGS) entry which is preliminary data.</text>
</comment>
<evidence type="ECO:0000313" key="5">
    <source>
        <dbReference type="EMBL" id="NYJ23089.1"/>
    </source>
</evidence>
<dbReference type="GO" id="GO:0005524">
    <property type="term" value="F:ATP binding"/>
    <property type="evidence" value="ECO:0007669"/>
    <property type="project" value="UniProtKB-KW"/>
</dbReference>
<dbReference type="Pfam" id="PF00005">
    <property type="entry name" value="ABC_tran"/>
    <property type="match status" value="1"/>
</dbReference>
<gene>
    <name evidence="5" type="ORF">HNR13_001376</name>
</gene>
<dbReference type="InterPro" id="IPR003439">
    <property type="entry name" value="ABC_transporter-like_ATP-bd"/>
</dbReference>
<evidence type="ECO:0000259" key="4">
    <source>
        <dbReference type="PROSITE" id="PS50893"/>
    </source>
</evidence>
<dbReference type="PROSITE" id="PS50893">
    <property type="entry name" value="ABC_TRANSPORTER_2"/>
    <property type="match status" value="1"/>
</dbReference>
<dbReference type="Gene3D" id="3.40.50.300">
    <property type="entry name" value="P-loop containing nucleotide triphosphate hydrolases"/>
    <property type="match status" value="1"/>
</dbReference>
<evidence type="ECO:0000256" key="2">
    <source>
        <dbReference type="ARBA" id="ARBA00022741"/>
    </source>
</evidence>
<dbReference type="EMBL" id="JACCFL010000001">
    <property type="protein sequence ID" value="NYJ23089.1"/>
    <property type="molecule type" value="Genomic_DNA"/>
</dbReference>
<dbReference type="GO" id="GO:0016887">
    <property type="term" value="F:ATP hydrolysis activity"/>
    <property type="evidence" value="ECO:0007669"/>
    <property type="project" value="InterPro"/>
</dbReference>
<name>A0A853CRW8_9MICO</name>
<dbReference type="PROSITE" id="PS00211">
    <property type="entry name" value="ABC_TRANSPORTER_1"/>
    <property type="match status" value="1"/>
</dbReference>
<dbReference type="Proteomes" id="UP000578352">
    <property type="component" value="Unassembled WGS sequence"/>
</dbReference>
<evidence type="ECO:0000256" key="1">
    <source>
        <dbReference type="ARBA" id="ARBA00022448"/>
    </source>
</evidence>
<keyword evidence="1" id="KW-0813">Transport</keyword>
<dbReference type="PANTHER" id="PTHR42788:SF13">
    <property type="entry name" value="ALIPHATIC SULFONATES IMPORT ATP-BINDING PROTEIN SSUB"/>
    <property type="match status" value="1"/>
</dbReference>
<dbReference type="InterPro" id="IPR050166">
    <property type="entry name" value="ABC_transporter_ATP-bind"/>
</dbReference>
<dbReference type="InterPro" id="IPR017871">
    <property type="entry name" value="ABC_transporter-like_CS"/>
</dbReference>
<dbReference type="InterPro" id="IPR003593">
    <property type="entry name" value="AAA+_ATPase"/>
</dbReference>
<accession>A0A853CRW8</accession>
<proteinExistence type="predicted"/>
<reference evidence="5 6" key="1">
    <citation type="submission" date="2020-07" db="EMBL/GenBank/DDBJ databases">
        <title>Sequencing the genomes of 1000 actinobacteria strains.</title>
        <authorList>
            <person name="Klenk H.-P."/>
        </authorList>
    </citation>
    <scope>NUCLEOTIDE SEQUENCE [LARGE SCALE GENOMIC DNA]</scope>
    <source>
        <strain evidence="5 6">DSM 15165</strain>
    </source>
</reference>
<evidence type="ECO:0000313" key="6">
    <source>
        <dbReference type="Proteomes" id="UP000578352"/>
    </source>
</evidence>
<dbReference type="SMART" id="SM00382">
    <property type="entry name" value="AAA"/>
    <property type="match status" value="1"/>
</dbReference>
<dbReference type="RefSeq" id="WP_343063482.1">
    <property type="nucleotide sequence ID" value="NZ_BAABEH010000001.1"/>
</dbReference>
<organism evidence="5 6">
    <name type="scientific">Leifsonia shinshuensis</name>
    <dbReference type="NCBI Taxonomy" id="150026"/>
    <lineage>
        <taxon>Bacteria</taxon>
        <taxon>Bacillati</taxon>
        <taxon>Actinomycetota</taxon>
        <taxon>Actinomycetes</taxon>
        <taxon>Micrococcales</taxon>
        <taxon>Microbacteriaceae</taxon>
        <taxon>Leifsonia</taxon>
    </lineage>
</organism>
<evidence type="ECO:0000256" key="3">
    <source>
        <dbReference type="ARBA" id="ARBA00022840"/>
    </source>
</evidence>
<keyword evidence="3" id="KW-0067">ATP-binding</keyword>
<protein>
    <submittedName>
        <fullName evidence="5">ABC-type lipoprotein export system ATPase subunit</fullName>
    </submittedName>
</protein>
<dbReference type="InterPro" id="IPR027417">
    <property type="entry name" value="P-loop_NTPase"/>
</dbReference>
<dbReference type="PANTHER" id="PTHR42788">
    <property type="entry name" value="TAURINE IMPORT ATP-BINDING PROTEIN-RELATED"/>
    <property type="match status" value="1"/>
</dbReference>
<keyword evidence="2" id="KW-0547">Nucleotide-binding</keyword>
<dbReference type="AlphaFoldDB" id="A0A853CRW8"/>